<dbReference type="Proteomes" id="UP001500567">
    <property type="component" value="Unassembled WGS sequence"/>
</dbReference>
<gene>
    <name evidence="2" type="ORF">GCM10022408_25700</name>
</gene>
<proteinExistence type="predicted"/>
<organism evidence="2 3">
    <name type="scientific">Hymenobacter fastidiosus</name>
    <dbReference type="NCBI Taxonomy" id="486264"/>
    <lineage>
        <taxon>Bacteria</taxon>
        <taxon>Pseudomonadati</taxon>
        <taxon>Bacteroidota</taxon>
        <taxon>Cytophagia</taxon>
        <taxon>Cytophagales</taxon>
        <taxon>Hymenobacteraceae</taxon>
        <taxon>Hymenobacter</taxon>
    </lineage>
</organism>
<dbReference type="InterPro" id="IPR011051">
    <property type="entry name" value="RmlC_Cupin_sf"/>
</dbReference>
<dbReference type="Gene3D" id="2.60.120.10">
    <property type="entry name" value="Jelly Rolls"/>
    <property type="match status" value="1"/>
</dbReference>
<evidence type="ECO:0000313" key="2">
    <source>
        <dbReference type="EMBL" id="GAA4012002.1"/>
    </source>
</evidence>
<reference evidence="3" key="1">
    <citation type="journal article" date="2019" name="Int. J. Syst. Evol. Microbiol.">
        <title>The Global Catalogue of Microorganisms (GCM) 10K type strain sequencing project: providing services to taxonomists for standard genome sequencing and annotation.</title>
        <authorList>
            <consortium name="The Broad Institute Genomics Platform"/>
            <consortium name="The Broad Institute Genome Sequencing Center for Infectious Disease"/>
            <person name="Wu L."/>
            <person name="Ma J."/>
        </authorList>
    </citation>
    <scope>NUCLEOTIDE SEQUENCE [LARGE SCALE GENOMIC DNA]</scope>
    <source>
        <strain evidence="3">JCM 17224</strain>
    </source>
</reference>
<dbReference type="EMBL" id="BAABDJ010000030">
    <property type="protein sequence ID" value="GAA4012002.1"/>
    <property type="molecule type" value="Genomic_DNA"/>
</dbReference>
<dbReference type="InterPro" id="IPR014710">
    <property type="entry name" value="RmlC-like_jellyroll"/>
</dbReference>
<accession>A0ABP7SI04</accession>
<dbReference type="InterPro" id="IPR013096">
    <property type="entry name" value="Cupin_2"/>
</dbReference>
<name>A0ABP7SI04_9BACT</name>
<comment type="caution">
    <text evidence="2">The sequence shown here is derived from an EMBL/GenBank/DDBJ whole genome shotgun (WGS) entry which is preliminary data.</text>
</comment>
<sequence>MLKKYTPLLMTSTYPPLKSGSLLAGRHAPAGEQKALVLLEKNGQKVIYKTFAAGEIMPTHHASVDVFVAVLAGRLIITQEDVPTEVTAGDYVIIPNGAPHSLHCLEPARILIYR</sequence>
<keyword evidence="3" id="KW-1185">Reference proteome</keyword>
<dbReference type="Pfam" id="PF07883">
    <property type="entry name" value="Cupin_2"/>
    <property type="match status" value="1"/>
</dbReference>
<evidence type="ECO:0000259" key="1">
    <source>
        <dbReference type="Pfam" id="PF07883"/>
    </source>
</evidence>
<feature type="domain" description="Cupin type-2" evidence="1">
    <location>
        <begin position="50"/>
        <end position="111"/>
    </location>
</feature>
<protein>
    <recommendedName>
        <fullName evidence="1">Cupin type-2 domain-containing protein</fullName>
    </recommendedName>
</protein>
<evidence type="ECO:0000313" key="3">
    <source>
        <dbReference type="Proteomes" id="UP001500567"/>
    </source>
</evidence>
<dbReference type="SUPFAM" id="SSF51182">
    <property type="entry name" value="RmlC-like cupins"/>
    <property type="match status" value="1"/>
</dbReference>